<keyword evidence="1" id="KW-0472">Membrane</keyword>
<dbReference type="Proteomes" id="UP001164746">
    <property type="component" value="Chromosome 9"/>
</dbReference>
<proteinExistence type="predicted"/>
<protein>
    <submittedName>
        <fullName evidence="2">Uncharacterized protein</fullName>
    </submittedName>
</protein>
<gene>
    <name evidence="2" type="ORF">MAR_004611</name>
</gene>
<organism evidence="2 3">
    <name type="scientific">Mya arenaria</name>
    <name type="common">Soft-shell clam</name>
    <dbReference type="NCBI Taxonomy" id="6604"/>
    <lineage>
        <taxon>Eukaryota</taxon>
        <taxon>Metazoa</taxon>
        <taxon>Spiralia</taxon>
        <taxon>Lophotrochozoa</taxon>
        <taxon>Mollusca</taxon>
        <taxon>Bivalvia</taxon>
        <taxon>Autobranchia</taxon>
        <taxon>Heteroconchia</taxon>
        <taxon>Euheterodonta</taxon>
        <taxon>Imparidentia</taxon>
        <taxon>Neoheterodontei</taxon>
        <taxon>Myida</taxon>
        <taxon>Myoidea</taxon>
        <taxon>Myidae</taxon>
        <taxon>Mya</taxon>
    </lineage>
</organism>
<evidence type="ECO:0000256" key="1">
    <source>
        <dbReference type="SAM" id="Phobius"/>
    </source>
</evidence>
<reference evidence="2" key="1">
    <citation type="submission" date="2022-11" db="EMBL/GenBank/DDBJ databases">
        <title>Centuries of genome instability and evolution in soft-shell clam transmissible cancer (bioRxiv).</title>
        <authorList>
            <person name="Hart S.F.M."/>
            <person name="Yonemitsu M.A."/>
            <person name="Giersch R.M."/>
            <person name="Beal B.F."/>
            <person name="Arriagada G."/>
            <person name="Davis B.W."/>
            <person name="Ostrander E.A."/>
            <person name="Goff S.P."/>
            <person name="Metzger M.J."/>
        </authorList>
    </citation>
    <scope>NUCLEOTIDE SEQUENCE</scope>
    <source>
        <strain evidence="2">MELC-2E11</strain>
        <tissue evidence="2">Siphon/mantle</tissue>
    </source>
</reference>
<evidence type="ECO:0000313" key="3">
    <source>
        <dbReference type="Proteomes" id="UP001164746"/>
    </source>
</evidence>
<dbReference type="EMBL" id="CP111020">
    <property type="protein sequence ID" value="WAR14506.1"/>
    <property type="molecule type" value="Genomic_DNA"/>
</dbReference>
<feature type="transmembrane region" description="Helical" evidence="1">
    <location>
        <begin position="40"/>
        <end position="62"/>
    </location>
</feature>
<evidence type="ECO:0000313" key="2">
    <source>
        <dbReference type="EMBL" id="WAR14506.1"/>
    </source>
</evidence>
<keyword evidence="3" id="KW-1185">Reference proteome</keyword>
<keyword evidence="1" id="KW-1133">Transmembrane helix</keyword>
<accession>A0ABY7F0A3</accession>
<feature type="transmembrane region" description="Helical" evidence="1">
    <location>
        <begin position="77"/>
        <end position="96"/>
    </location>
</feature>
<feature type="non-terminal residue" evidence="2">
    <location>
        <position position="1"/>
    </location>
</feature>
<feature type="non-terminal residue" evidence="2">
    <location>
        <position position="116"/>
    </location>
</feature>
<keyword evidence="1" id="KW-0812">Transmembrane</keyword>
<sequence>FIYLCLVTDCPNGYICKSSKLLHNHGVMIKTQASLNSFHLLFNSVFPCWGYIGTFLCCQALATFNSLASELVVAVRFWPRFALPVIKCFCLALTMFKFWQHFRAMPVDYWCCQALA</sequence>
<name>A0ABY7F0A3_MYAAR</name>